<keyword evidence="3" id="KW-0378">Hydrolase</keyword>
<evidence type="ECO:0000256" key="1">
    <source>
        <dbReference type="SAM" id="Phobius"/>
    </source>
</evidence>
<name>A0A562TB37_9HYPH</name>
<feature type="transmembrane region" description="Helical" evidence="1">
    <location>
        <begin position="401"/>
        <end position="423"/>
    </location>
</feature>
<feature type="transmembrane region" description="Helical" evidence="1">
    <location>
        <begin position="435"/>
        <end position="454"/>
    </location>
</feature>
<reference evidence="3 4" key="1">
    <citation type="submission" date="2019-07" db="EMBL/GenBank/DDBJ databases">
        <title>Genomic Encyclopedia of Archaeal and Bacterial Type Strains, Phase II (KMG-II): from individual species to whole genera.</title>
        <authorList>
            <person name="Goeker M."/>
        </authorList>
    </citation>
    <scope>NUCLEOTIDE SEQUENCE [LARGE SCALE GENOMIC DNA]</scope>
    <source>
        <strain evidence="3 4">ATCC BAA-252</strain>
    </source>
</reference>
<keyword evidence="4" id="KW-1185">Reference proteome</keyword>
<gene>
    <name evidence="3" type="ORF">JM93_01063</name>
</gene>
<feature type="transmembrane region" description="Helical" evidence="1">
    <location>
        <begin position="316"/>
        <end position="337"/>
    </location>
</feature>
<sequence length="515" mass="54893">MRQIPETHDGRSTAGAVSANGLHRLMPLILALLSLTGLGMSVWQLEMARAGVEIVRKDLPDGPVTYYLPQQTADGPLVVVAHGFAGSRQMMEALSLTLAKSGLRVAAFDFIGHGRNLAPLSPRVTELDGTTQQLVEQTSAITGGIRNDLGHEGAVALLGHSMATDIIVRAAQDMPDVASIVAISMYSDAVTDSFPARLLVVSGEWEPRLREIAVEKLRLLDPSAEEGSTVRQNGLERRVVFAPLVEHVGVLYSPTSLLEVRNWILGEPAGTGSGKNTLTRTGPWILLGLACVTALFFPISKWALPRREVERKPVTRRLFVQAALLPLPLAVTAALFVPVPIAGLAGFGQITAFFLVWGCIQLFLLRRHLPKVTGQDLAAALLLAAWGLGGFAFIMDTYAAAFVPSGVRVIVMCVLALGTLPFMVAERVLVQNAPVWRRITVRLIVLVALGSAMSFGAGQFGVAFTVLPVLLLFWLVYGTMGHFAAGRGAVFGTGIGLGVCLAWAIAASTPMFSAA</sequence>
<dbReference type="GO" id="GO:0004177">
    <property type="term" value="F:aminopeptidase activity"/>
    <property type="evidence" value="ECO:0007669"/>
    <property type="project" value="UniProtKB-KW"/>
</dbReference>
<keyword evidence="3" id="KW-0645">Protease</keyword>
<evidence type="ECO:0000313" key="3">
    <source>
        <dbReference type="EMBL" id="TWI90086.1"/>
    </source>
</evidence>
<feature type="transmembrane region" description="Helical" evidence="1">
    <location>
        <begin position="460"/>
        <end position="477"/>
    </location>
</feature>
<feature type="domain" description="AB hydrolase-1" evidence="2">
    <location>
        <begin position="76"/>
        <end position="185"/>
    </location>
</feature>
<keyword evidence="3" id="KW-0031">Aminopeptidase</keyword>
<dbReference type="InterPro" id="IPR000073">
    <property type="entry name" value="AB_hydrolase_1"/>
</dbReference>
<dbReference type="OrthoDB" id="504769at2"/>
<dbReference type="InterPro" id="IPR029058">
    <property type="entry name" value="AB_hydrolase_fold"/>
</dbReference>
<evidence type="ECO:0000259" key="2">
    <source>
        <dbReference type="Pfam" id="PF00561"/>
    </source>
</evidence>
<proteinExistence type="predicted"/>
<dbReference type="EMBL" id="VLLF01000002">
    <property type="protein sequence ID" value="TWI90086.1"/>
    <property type="molecule type" value="Genomic_DNA"/>
</dbReference>
<feature type="transmembrane region" description="Helical" evidence="1">
    <location>
        <begin position="343"/>
        <end position="365"/>
    </location>
</feature>
<keyword evidence="1" id="KW-0812">Transmembrane</keyword>
<comment type="caution">
    <text evidence="3">The sequence shown here is derived from an EMBL/GenBank/DDBJ whole genome shotgun (WGS) entry which is preliminary data.</text>
</comment>
<feature type="transmembrane region" description="Helical" evidence="1">
    <location>
        <begin position="489"/>
        <end position="512"/>
    </location>
</feature>
<feature type="transmembrane region" description="Helical" evidence="1">
    <location>
        <begin position="21"/>
        <end position="43"/>
    </location>
</feature>
<dbReference type="AlphaFoldDB" id="A0A562TB37"/>
<accession>A0A562TB37</accession>
<dbReference type="Gene3D" id="3.40.50.1820">
    <property type="entry name" value="alpha/beta hydrolase"/>
    <property type="match status" value="1"/>
</dbReference>
<dbReference type="Proteomes" id="UP000320593">
    <property type="component" value="Unassembled WGS sequence"/>
</dbReference>
<evidence type="ECO:0000313" key="4">
    <source>
        <dbReference type="Proteomes" id="UP000320593"/>
    </source>
</evidence>
<feature type="transmembrane region" description="Helical" evidence="1">
    <location>
        <begin position="284"/>
        <end position="304"/>
    </location>
</feature>
<dbReference type="SUPFAM" id="SSF53474">
    <property type="entry name" value="alpha/beta-Hydrolases"/>
    <property type="match status" value="1"/>
</dbReference>
<keyword evidence="1" id="KW-1133">Transmembrane helix</keyword>
<keyword evidence="1" id="KW-0472">Membrane</keyword>
<organism evidence="3 4">
    <name type="scientific">Roseibium hamelinense</name>
    <dbReference type="NCBI Taxonomy" id="150831"/>
    <lineage>
        <taxon>Bacteria</taxon>
        <taxon>Pseudomonadati</taxon>
        <taxon>Pseudomonadota</taxon>
        <taxon>Alphaproteobacteria</taxon>
        <taxon>Hyphomicrobiales</taxon>
        <taxon>Stappiaceae</taxon>
        <taxon>Roseibium</taxon>
    </lineage>
</organism>
<feature type="transmembrane region" description="Helical" evidence="1">
    <location>
        <begin position="377"/>
        <end position="395"/>
    </location>
</feature>
<dbReference type="Pfam" id="PF00561">
    <property type="entry name" value="Abhydrolase_1"/>
    <property type="match status" value="1"/>
</dbReference>
<protein>
    <submittedName>
        <fullName evidence="3">Serine aminopeptidase S33 family</fullName>
    </submittedName>
</protein>